<evidence type="ECO:0000313" key="1">
    <source>
        <dbReference type="EMBL" id="ABD32686.1"/>
    </source>
</evidence>
<dbReference type="AlphaFoldDB" id="Q2HTE5"/>
<protein>
    <submittedName>
        <fullName evidence="1">Uncharacterized protein</fullName>
    </submittedName>
</protein>
<sequence length="82" mass="9188">MAGSVGDSSTNSKSVHKMLESQHTQIHVSFQTSMIMVEARFKGKILWYKLIRSILRNTMHFLADETNPVVGGGTYIYLSVIV</sequence>
<name>Q2HTE5_MEDTR</name>
<reference evidence="1" key="2">
    <citation type="submission" date="2007-03" db="EMBL/GenBank/DDBJ databases">
        <authorList>
            <consortium name="The International Medicago Genome Annotation Group"/>
        </authorList>
    </citation>
    <scope>NUCLEOTIDE SEQUENCE</scope>
</reference>
<accession>Q2HTE5</accession>
<reference evidence="1" key="1">
    <citation type="submission" date="2004-11" db="EMBL/GenBank/DDBJ databases">
        <authorList>
            <person name="Town C.D."/>
        </authorList>
    </citation>
    <scope>NUCLEOTIDE SEQUENCE</scope>
</reference>
<proteinExistence type="predicted"/>
<dbReference type="EMBL" id="AC150442">
    <property type="protein sequence ID" value="ABD32686.1"/>
    <property type="molecule type" value="Genomic_DNA"/>
</dbReference>
<gene>
    <name evidence="1" type="ORF">MtrDRAFT_AC150442g18v2</name>
</gene>
<organism evidence="1">
    <name type="scientific">Medicago truncatula</name>
    <name type="common">Barrel medic</name>
    <name type="synonym">Medicago tribuloides</name>
    <dbReference type="NCBI Taxonomy" id="3880"/>
    <lineage>
        <taxon>Eukaryota</taxon>
        <taxon>Viridiplantae</taxon>
        <taxon>Streptophyta</taxon>
        <taxon>Embryophyta</taxon>
        <taxon>Tracheophyta</taxon>
        <taxon>Spermatophyta</taxon>
        <taxon>Magnoliopsida</taxon>
        <taxon>eudicotyledons</taxon>
        <taxon>Gunneridae</taxon>
        <taxon>Pentapetalae</taxon>
        <taxon>rosids</taxon>
        <taxon>fabids</taxon>
        <taxon>Fabales</taxon>
        <taxon>Fabaceae</taxon>
        <taxon>Papilionoideae</taxon>
        <taxon>50 kb inversion clade</taxon>
        <taxon>NPAAA clade</taxon>
        <taxon>Hologalegina</taxon>
        <taxon>IRL clade</taxon>
        <taxon>Trifolieae</taxon>
        <taxon>Medicago</taxon>
    </lineage>
</organism>